<dbReference type="InterPro" id="IPR020503">
    <property type="entry name" value="Uncharacterised_Rv2561"/>
</dbReference>
<dbReference type="Pfam" id="PF10851">
    <property type="entry name" value="DUF2652"/>
    <property type="match status" value="1"/>
</dbReference>
<accession>A0ABU0TGI9</accession>
<organism evidence="1 2">
    <name type="scientific">Chryseobacterium camelliae</name>
    <dbReference type="NCBI Taxonomy" id="1265445"/>
    <lineage>
        <taxon>Bacteria</taxon>
        <taxon>Pseudomonadati</taxon>
        <taxon>Bacteroidota</taxon>
        <taxon>Flavobacteriia</taxon>
        <taxon>Flavobacteriales</taxon>
        <taxon>Weeksellaceae</taxon>
        <taxon>Chryseobacterium group</taxon>
        <taxon>Chryseobacterium</taxon>
    </lineage>
</organism>
<protein>
    <recommendedName>
        <fullName evidence="3">DUF2652 domain-containing protein</fullName>
    </recommendedName>
</protein>
<name>A0ABU0TGI9_9FLAO</name>
<evidence type="ECO:0000313" key="1">
    <source>
        <dbReference type="EMBL" id="MDQ1095375.1"/>
    </source>
</evidence>
<reference evidence="1 2" key="1">
    <citation type="submission" date="2023-07" db="EMBL/GenBank/DDBJ databases">
        <title>Functional and genomic diversity of the sorghum phyllosphere microbiome.</title>
        <authorList>
            <person name="Shade A."/>
        </authorList>
    </citation>
    <scope>NUCLEOTIDE SEQUENCE [LARGE SCALE GENOMIC DNA]</scope>
    <source>
        <strain evidence="1 2">SORGH_AS_1064</strain>
    </source>
</reference>
<dbReference type="EMBL" id="JAUTAL010000001">
    <property type="protein sequence ID" value="MDQ1095375.1"/>
    <property type="molecule type" value="Genomic_DNA"/>
</dbReference>
<keyword evidence="2" id="KW-1185">Reference proteome</keyword>
<evidence type="ECO:0000313" key="2">
    <source>
        <dbReference type="Proteomes" id="UP001225072"/>
    </source>
</evidence>
<proteinExistence type="predicted"/>
<sequence>MSGDNQGMVFIVDISGYSHFIRDVDPTEGLIIIRRLLSKIIDCNRLSFRISEIEGDAILFYRMGIAPSVEDVVRQFAQMRNAFKRIILLYQQKFPEIGQLELKAIAHYGHIEEFKIDRFSKLYGNTLVDAHRLLKNSIPSNAYVMLSTDYLEHVEEFPFDYSTCGTYQCDIYDVGSLCYRYFPFDVWDMPKDLSC</sequence>
<dbReference type="InterPro" id="IPR029787">
    <property type="entry name" value="Nucleotide_cyclase"/>
</dbReference>
<gene>
    <name evidence="1" type="ORF">QE404_000522</name>
</gene>
<dbReference type="SUPFAM" id="SSF55073">
    <property type="entry name" value="Nucleotide cyclase"/>
    <property type="match status" value="1"/>
</dbReference>
<dbReference type="Proteomes" id="UP001225072">
    <property type="component" value="Unassembled WGS sequence"/>
</dbReference>
<comment type="caution">
    <text evidence="1">The sequence shown here is derived from an EMBL/GenBank/DDBJ whole genome shotgun (WGS) entry which is preliminary data.</text>
</comment>
<dbReference type="Gene3D" id="3.30.70.1230">
    <property type="entry name" value="Nucleotide cyclase"/>
    <property type="match status" value="1"/>
</dbReference>
<dbReference type="RefSeq" id="WP_307446071.1">
    <property type="nucleotide sequence ID" value="NZ_JAUTAL010000001.1"/>
</dbReference>
<evidence type="ECO:0008006" key="3">
    <source>
        <dbReference type="Google" id="ProtNLM"/>
    </source>
</evidence>